<dbReference type="InterPro" id="IPR013894">
    <property type="entry name" value="RMI1_OB"/>
</dbReference>
<comment type="subcellular location">
    <subcellularLocation>
        <location evidence="1">Nucleus</location>
    </subcellularLocation>
</comment>
<dbReference type="SMART" id="SM01161">
    <property type="entry name" value="DUF1767"/>
    <property type="match status" value="1"/>
</dbReference>
<comment type="caution">
    <text evidence="4">The sequence shown here is derived from an EMBL/GenBank/DDBJ whole genome shotgun (WGS) entry which is preliminary data.</text>
</comment>
<evidence type="ECO:0000313" key="5">
    <source>
        <dbReference type="Proteomes" id="UP000585474"/>
    </source>
</evidence>
<feature type="domain" description="RecQ mediated genome instability protein 1 OB-fold" evidence="3">
    <location>
        <begin position="100"/>
        <end position="176"/>
    </location>
</feature>
<evidence type="ECO:0000256" key="2">
    <source>
        <dbReference type="ARBA" id="ARBA00023242"/>
    </source>
</evidence>
<evidence type="ECO:0000256" key="1">
    <source>
        <dbReference type="ARBA" id="ARBA00004123"/>
    </source>
</evidence>
<dbReference type="OrthoDB" id="434939at2759"/>
<sequence>MEPSSSSSAASDALIQTLASRGWCFAEVEQIKALILVQYALYGESCTVDSVESELANLDLRSIGGKSLPDSALLRKSSYLQGPKISSVRDISRSSIADHSGNSSNRLLRLSLTDGHSEITVIEYSHIPSITDDVIPGTKVRLENKAAVRNSIVCLKPKVITVLGGIVQSLYEEWKMNQKYSGFTRSSLRTSKESETGGAPPFEKLQIGALSRQGHQGRFSQYSGSTSKSSGQTVLAEDGNFESRKINRSITLIQWQMAWIKMPKEVVEAVPVQNQAAAQKLLQKMSQPNRDDRHFRVRRLRGKAKEEESSLFTLDEWERRKAGTTPLVRDKLPNGSSRDEDLARQLQNQFDLEDLQVSIWAY</sequence>
<dbReference type="InterPro" id="IPR042470">
    <property type="entry name" value="RMI1_N_C_sf"/>
</dbReference>
<proteinExistence type="predicted"/>
<dbReference type="Proteomes" id="UP000585474">
    <property type="component" value="Unassembled WGS sequence"/>
</dbReference>
<dbReference type="Pfam" id="PF08585">
    <property type="entry name" value="RMI1_N_C"/>
    <property type="match status" value="1"/>
</dbReference>
<dbReference type="Gene3D" id="2.40.50.770">
    <property type="entry name" value="RecQ-mediated genome instability protein Rmi1, C-terminal domain"/>
    <property type="match status" value="1"/>
</dbReference>
<dbReference type="PANTHER" id="PTHR13681:SF24">
    <property type="entry name" value="TUDOR DOMAIN-CONTAINING PROTEIN 3"/>
    <property type="match status" value="1"/>
</dbReference>
<dbReference type="AlphaFoldDB" id="A0A7J0FK80"/>
<organism evidence="4 5">
    <name type="scientific">Actinidia rufa</name>
    <dbReference type="NCBI Taxonomy" id="165716"/>
    <lineage>
        <taxon>Eukaryota</taxon>
        <taxon>Viridiplantae</taxon>
        <taxon>Streptophyta</taxon>
        <taxon>Embryophyta</taxon>
        <taxon>Tracheophyta</taxon>
        <taxon>Spermatophyta</taxon>
        <taxon>Magnoliopsida</taxon>
        <taxon>eudicotyledons</taxon>
        <taxon>Gunneridae</taxon>
        <taxon>Pentapetalae</taxon>
        <taxon>asterids</taxon>
        <taxon>Ericales</taxon>
        <taxon>Actinidiaceae</taxon>
        <taxon>Actinidia</taxon>
    </lineage>
</organism>
<gene>
    <name evidence="4" type="ORF">Acr_12g0008580</name>
</gene>
<accession>A0A7J0FK80</accession>
<keyword evidence="2" id="KW-0539">Nucleus</keyword>
<evidence type="ECO:0000313" key="4">
    <source>
        <dbReference type="EMBL" id="GFY98317.1"/>
    </source>
</evidence>
<keyword evidence="5" id="KW-1185">Reference proteome</keyword>
<dbReference type="EMBL" id="BJWL01000012">
    <property type="protein sequence ID" value="GFY98317.1"/>
    <property type="molecule type" value="Genomic_DNA"/>
</dbReference>
<dbReference type="PANTHER" id="PTHR13681">
    <property type="entry name" value="SURVIVAL OF MOTOR NEURON-RELATED-SPLICING FACTOR 30-RELATED"/>
    <property type="match status" value="1"/>
</dbReference>
<reference evidence="4 5" key="1">
    <citation type="submission" date="2019-07" db="EMBL/GenBank/DDBJ databases">
        <title>De Novo Assembly of kiwifruit Actinidia rufa.</title>
        <authorList>
            <person name="Sugita-Konishi S."/>
            <person name="Sato K."/>
            <person name="Mori E."/>
            <person name="Abe Y."/>
            <person name="Kisaki G."/>
            <person name="Hamano K."/>
            <person name="Suezawa K."/>
            <person name="Otani M."/>
            <person name="Fukuda T."/>
            <person name="Manabe T."/>
            <person name="Gomi K."/>
            <person name="Tabuchi M."/>
            <person name="Akimitsu K."/>
            <person name="Kataoka I."/>
        </authorList>
    </citation>
    <scope>NUCLEOTIDE SEQUENCE [LARGE SCALE GENOMIC DNA]</scope>
    <source>
        <strain evidence="5">cv. Fuchu</strain>
    </source>
</reference>
<name>A0A7J0FK80_9ERIC</name>
<protein>
    <submittedName>
        <fullName evidence="4">Tudor domain protein</fullName>
    </submittedName>
</protein>
<evidence type="ECO:0000259" key="3">
    <source>
        <dbReference type="Pfam" id="PF08585"/>
    </source>
</evidence>
<dbReference type="GO" id="GO:0005634">
    <property type="term" value="C:nucleus"/>
    <property type="evidence" value="ECO:0007669"/>
    <property type="project" value="UniProtKB-SubCell"/>
</dbReference>